<dbReference type="EMBL" id="CP001135">
    <property type="protein sequence ID" value="ACY83508.1"/>
    <property type="molecule type" value="Genomic_DNA"/>
</dbReference>
<gene>
    <name evidence="2" type="ordered locus">ETAE_0661</name>
</gene>
<keyword evidence="3" id="KW-1185">Reference proteome</keyword>
<protein>
    <submittedName>
        <fullName evidence="2">Uncharacterized protein</fullName>
    </submittedName>
</protein>
<dbReference type="AlphaFoldDB" id="A0AAU8P520"/>
<name>A0AAU8P520_EDWPI</name>
<dbReference type="KEGG" id="etr:ETAE_0661"/>
<organism evidence="2 3">
    <name type="scientific">Edwardsiella piscicida</name>
    <dbReference type="NCBI Taxonomy" id="1263550"/>
    <lineage>
        <taxon>Bacteria</taxon>
        <taxon>Pseudomonadati</taxon>
        <taxon>Pseudomonadota</taxon>
        <taxon>Gammaproteobacteria</taxon>
        <taxon>Enterobacterales</taxon>
        <taxon>Hafniaceae</taxon>
        <taxon>Edwardsiella</taxon>
    </lineage>
</organism>
<sequence length="41" mass="4938">MHRYGIQTDRPPPHGLISPRRRGLRRDTRRVPQFTEMLIIL</sequence>
<evidence type="ECO:0000256" key="1">
    <source>
        <dbReference type="SAM" id="MobiDB-lite"/>
    </source>
</evidence>
<reference evidence="2 3" key="1">
    <citation type="journal article" date="2009" name="PLoS ONE">
        <title>Genome sequence of the versatile fish pathogen Edwardsiella tarda provides insights into its adaptation to broad host ranges and intracellular niches.</title>
        <authorList>
            <person name="Wang Q."/>
            <person name="Yang M."/>
            <person name="Xiao J."/>
            <person name="Wu H."/>
            <person name="Wang X."/>
            <person name="Lv Y."/>
            <person name="Xu L."/>
            <person name="Zheng H."/>
            <person name="Wang S."/>
            <person name="Zhao G."/>
            <person name="Liu Q."/>
            <person name="Zhang Y."/>
        </authorList>
    </citation>
    <scope>NUCLEOTIDE SEQUENCE [LARGE SCALE GENOMIC DNA]</scope>
    <source>
        <strain evidence="3">EIB202 / CCTCC M208068</strain>
    </source>
</reference>
<accession>A0AAU8P520</accession>
<proteinExistence type="predicted"/>
<dbReference type="Proteomes" id="UP000002634">
    <property type="component" value="Chromosome"/>
</dbReference>
<evidence type="ECO:0000313" key="3">
    <source>
        <dbReference type="Proteomes" id="UP000002634"/>
    </source>
</evidence>
<feature type="region of interest" description="Disordered" evidence="1">
    <location>
        <begin position="1"/>
        <end position="27"/>
    </location>
</feature>
<evidence type="ECO:0000313" key="2">
    <source>
        <dbReference type="EMBL" id="ACY83508.1"/>
    </source>
</evidence>